<proteinExistence type="predicted"/>
<gene>
    <name evidence="1" type="ORF">HYS17_04260</name>
</gene>
<dbReference type="PANTHER" id="PTHR38446:SF1">
    <property type="entry name" value="BLL0914 PROTEIN"/>
    <property type="match status" value="1"/>
</dbReference>
<organism evidence="1 2">
    <name type="scientific">Micavibrio aeruginosavorus</name>
    <dbReference type="NCBI Taxonomy" id="349221"/>
    <lineage>
        <taxon>Bacteria</taxon>
        <taxon>Pseudomonadati</taxon>
        <taxon>Bdellovibrionota</taxon>
        <taxon>Bdellovibrionia</taxon>
        <taxon>Bdellovibrionales</taxon>
        <taxon>Pseudobdellovibrionaceae</taxon>
        <taxon>Micavibrio</taxon>
    </lineage>
</organism>
<dbReference type="Proteomes" id="UP000595362">
    <property type="component" value="Chromosome"/>
</dbReference>
<dbReference type="Pfam" id="PF06993">
    <property type="entry name" value="DUF1304"/>
    <property type="match status" value="1"/>
</dbReference>
<reference evidence="1 2" key="1">
    <citation type="submission" date="2020-07" db="EMBL/GenBank/DDBJ databases">
        <title>Huge and variable diversity of episymbiotic CPR bacteria and DPANN archaea in groundwater ecosystems.</title>
        <authorList>
            <person name="He C.Y."/>
            <person name="Keren R."/>
            <person name="Whittaker M."/>
            <person name="Farag I.F."/>
            <person name="Doudna J."/>
            <person name="Cate J.H.D."/>
            <person name="Banfield J.F."/>
        </authorList>
    </citation>
    <scope>NUCLEOTIDE SEQUENCE [LARGE SCALE GENOMIC DNA]</scope>
    <source>
        <strain evidence="1">NC_groundwater_70_Ag_B-0.1um_54_66</strain>
    </source>
</reference>
<dbReference type="InterPro" id="IPR009732">
    <property type="entry name" value="DUF1304"/>
</dbReference>
<name>A0A7T5R3U3_9BACT</name>
<protein>
    <submittedName>
        <fullName evidence="1">DUF1304 domain-containing protein</fullName>
    </submittedName>
</protein>
<evidence type="ECO:0000313" key="1">
    <source>
        <dbReference type="EMBL" id="QQG36989.1"/>
    </source>
</evidence>
<sequence length="94" mass="10456">MYILAKTLILAISALHFRFPVLEMRLWQKPLVLKIFRMSAEQTKTTAVLAADQGLYNGFLAAGAYGGFSTHRKISMIQSFPALIALFLALPPMI</sequence>
<dbReference type="PANTHER" id="PTHR38446">
    <property type="entry name" value="BLL0914 PROTEIN"/>
    <property type="match status" value="1"/>
</dbReference>
<accession>A0A7T5R3U3</accession>
<dbReference type="EMBL" id="CP066681">
    <property type="protein sequence ID" value="QQG36989.1"/>
    <property type="molecule type" value="Genomic_DNA"/>
</dbReference>
<dbReference type="AlphaFoldDB" id="A0A7T5R3U3"/>
<evidence type="ECO:0000313" key="2">
    <source>
        <dbReference type="Proteomes" id="UP000595362"/>
    </source>
</evidence>